<evidence type="ECO:0000256" key="4">
    <source>
        <dbReference type="ARBA" id="ARBA00022679"/>
    </source>
</evidence>
<accession>A0A7C8LIL2</accession>
<dbReference type="InterPro" id="IPR041739">
    <property type="entry name" value="G5K_ProB"/>
</dbReference>
<evidence type="ECO:0000259" key="9">
    <source>
        <dbReference type="Pfam" id="PF00696"/>
    </source>
</evidence>
<dbReference type="GO" id="GO:0004349">
    <property type="term" value="F:glutamate 5-kinase activity"/>
    <property type="evidence" value="ECO:0007669"/>
    <property type="project" value="UniProtKB-UniRule"/>
</dbReference>
<keyword evidence="3 8" id="KW-0641">Proline biosynthesis</keyword>
<dbReference type="FunFam" id="3.40.1160.10:FF:000018">
    <property type="entry name" value="Glutamate 5-kinase"/>
    <property type="match status" value="1"/>
</dbReference>
<dbReference type="GO" id="GO:0005829">
    <property type="term" value="C:cytosol"/>
    <property type="evidence" value="ECO:0007669"/>
    <property type="project" value="TreeGrafter"/>
</dbReference>
<evidence type="ECO:0000313" key="11">
    <source>
        <dbReference type="Proteomes" id="UP000483018"/>
    </source>
</evidence>
<dbReference type="GO" id="GO:0055129">
    <property type="term" value="P:L-proline biosynthetic process"/>
    <property type="evidence" value="ECO:0007669"/>
    <property type="project" value="UniProtKB-UniRule"/>
</dbReference>
<comment type="catalytic activity">
    <reaction evidence="8">
        <text>L-glutamate + ATP = L-glutamyl 5-phosphate + ADP</text>
        <dbReference type="Rhea" id="RHEA:14877"/>
        <dbReference type="ChEBI" id="CHEBI:29985"/>
        <dbReference type="ChEBI" id="CHEBI:30616"/>
        <dbReference type="ChEBI" id="CHEBI:58274"/>
        <dbReference type="ChEBI" id="CHEBI:456216"/>
        <dbReference type="EC" id="2.7.2.11"/>
    </reaction>
</comment>
<dbReference type="Pfam" id="PF00696">
    <property type="entry name" value="AA_kinase"/>
    <property type="match status" value="1"/>
</dbReference>
<evidence type="ECO:0000256" key="8">
    <source>
        <dbReference type="HAMAP-Rule" id="MF_00456"/>
    </source>
</evidence>
<feature type="binding site" evidence="8">
    <location>
        <position position="158"/>
    </location>
    <ligand>
        <name>substrate</name>
    </ligand>
</feature>
<keyword evidence="11" id="KW-1185">Reference proteome</keyword>
<dbReference type="HAMAP" id="MF_00456">
    <property type="entry name" value="ProB"/>
    <property type="match status" value="1"/>
</dbReference>
<evidence type="ECO:0000313" key="10">
    <source>
        <dbReference type="EMBL" id="KAE9636880.1"/>
    </source>
</evidence>
<keyword evidence="2 8" id="KW-0028">Amino-acid biosynthesis</keyword>
<evidence type="ECO:0000256" key="1">
    <source>
        <dbReference type="ARBA" id="ARBA00022490"/>
    </source>
</evidence>
<dbReference type="RefSeq" id="WP_158738800.1">
    <property type="nucleotide sequence ID" value="NZ_JAFBEP010000015.1"/>
</dbReference>
<dbReference type="PIRSF" id="PIRSF000729">
    <property type="entry name" value="GK"/>
    <property type="match status" value="1"/>
</dbReference>
<dbReference type="GO" id="GO:0005524">
    <property type="term" value="F:ATP binding"/>
    <property type="evidence" value="ECO:0007669"/>
    <property type="project" value="UniProtKB-KW"/>
</dbReference>
<keyword evidence="4 8" id="KW-0808">Transferase</keyword>
<dbReference type="InterPro" id="IPR001048">
    <property type="entry name" value="Asp/Glu/Uridylate_kinase"/>
</dbReference>
<dbReference type="InterPro" id="IPR005715">
    <property type="entry name" value="Glu_5kinase/COase_Synthase"/>
</dbReference>
<sequence>MDTRNELKNSKRIVIKIGTSSLTHPNGSLHYARMEQLARVLSDLRNSGKEVVLVSSGAIGVGAERLGCKERPKEVEMKQAAAAVGQAILMQIYEKFFSEYNQVIAQILLTKDVLEDSIKKINAQNTFNTLLKMGVIPIVNENDTVATEELQESIFGDNDTLSAMVAVLIEADLLILLSDIEGLYTQDPRDCPDAVLIDTVPEITDEIENLAGGVGSSLGTGGMITKISAAKIANNNGVNMVIANGENLTNIHRILEGEIVGTLFEKRTQE</sequence>
<evidence type="ECO:0000256" key="6">
    <source>
        <dbReference type="ARBA" id="ARBA00022777"/>
    </source>
</evidence>
<dbReference type="AlphaFoldDB" id="A0A7C8LIL2"/>
<evidence type="ECO:0000256" key="2">
    <source>
        <dbReference type="ARBA" id="ARBA00022605"/>
    </source>
</evidence>
<feature type="binding site" evidence="8">
    <location>
        <position position="56"/>
    </location>
    <ligand>
        <name>substrate</name>
    </ligand>
</feature>
<evidence type="ECO:0000256" key="5">
    <source>
        <dbReference type="ARBA" id="ARBA00022741"/>
    </source>
</evidence>
<dbReference type="Proteomes" id="UP000483018">
    <property type="component" value="Unassembled WGS sequence"/>
</dbReference>
<dbReference type="InterPro" id="IPR036393">
    <property type="entry name" value="AceGlu_kinase-like_sf"/>
</dbReference>
<dbReference type="CDD" id="cd04242">
    <property type="entry name" value="AAK_G5K_ProB"/>
    <property type="match status" value="1"/>
</dbReference>
<comment type="caution">
    <text evidence="10">The sequence shown here is derived from an EMBL/GenBank/DDBJ whole genome shotgun (WGS) entry which is preliminary data.</text>
</comment>
<feature type="binding site" evidence="8">
    <location>
        <begin position="178"/>
        <end position="179"/>
    </location>
    <ligand>
        <name>ATP</name>
        <dbReference type="ChEBI" id="CHEBI:30616"/>
    </ligand>
</feature>
<dbReference type="UniPathway" id="UPA00098">
    <property type="reaction ID" value="UER00359"/>
</dbReference>
<reference evidence="10 11" key="1">
    <citation type="submission" date="2019-12" db="EMBL/GenBank/DDBJ databases">
        <title>Defluviitalea raffinosedens, isolated from a biogas fermenter, genome sequencing and characterization.</title>
        <authorList>
            <person name="Rettenmaier R."/>
            <person name="Schneider M."/>
            <person name="Neuhaus K."/>
            <person name="Liebl W."/>
            <person name="Zverlov V."/>
        </authorList>
    </citation>
    <scope>NUCLEOTIDE SEQUENCE [LARGE SCALE GENOMIC DNA]</scope>
    <source>
        <strain evidence="10 11">249c-K6</strain>
    </source>
</reference>
<dbReference type="EC" id="2.7.2.11" evidence="8"/>
<comment type="subcellular location">
    <subcellularLocation>
        <location evidence="8">Cytoplasm</location>
    </subcellularLocation>
</comment>
<protein>
    <recommendedName>
        <fullName evidence="8">Glutamate 5-kinase</fullName>
        <ecNumber evidence="8">2.7.2.11</ecNumber>
    </recommendedName>
    <alternativeName>
        <fullName evidence="8">Gamma-glutamyl kinase</fullName>
        <shortName evidence="8">GK</shortName>
    </alternativeName>
</protein>
<evidence type="ECO:0000256" key="3">
    <source>
        <dbReference type="ARBA" id="ARBA00022650"/>
    </source>
</evidence>
<dbReference type="PRINTS" id="PR00474">
    <property type="entry name" value="GLU5KINASE"/>
</dbReference>
<keyword evidence="6 8" id="KW-0418">Kinase</keyword>
<keyword evidence="7 8" id="KW-0067">ATP-binding</keyword>
<keyword evidence="1 8" id="KW-0963">Cytoplasm</keyword>
<dbReference type="Gene3D" id="3.40.1160.10">
    <property type="entry name" value="Acetylglutamate kinase-like"/>
    <property type="match status" value="1"/>
</dbReference>
<dbReference type="PANTHER" id="PTHR43654:SF1">
    <property type="entry name" value="ISOPENTENYL PHOSPHATE KINASE"/>
    <property type="match status" value="1"/>
</dbReference>
<feature type="binding site" evidence="8">
    <location>
        <position position="16"/>
    </location>
    <ligand>
        <name>ATP</name>
        <dbReference type="ChEBI" id="CHEBI:30616"/>
    </ligand>
</feature>
<comment type="similarity">
    <text evidence="8">Belongs to the glutamate 5-kinase family.</text>
</comment>
<dbReference type="OrthoDB" id="9804434at2"/>
<dbReference type="PROSITE" id="PS00902">
    <property type="entry name" value="GLUTAMATE_5_KINASE"/>
    <property type="match status" value="1"/>
</dbReference>
<comment type="function">
    <text evidence="8">Catalyzes the transfer of a phosphate group to glutamate to form L-glutamate 5-phosphate.</text>
</comment>
<dbReference type="EMBL" id="WSLF01000001">
    <property type="protein sequence ID" value="KAE9636880.1"/>
    <property type="molecule type" value="Genomic_DNA"/>
</dbReference>
<dbReference type="InterPro" id="IPR001057">
    <property type="entry name" value="Glu/AcGlu_kinase"/>
</dbReference>
<feature type="binding site" evidence="8">
    <location>
        <position position="143"/>
    </location>
    <ligand>
        <name>substrate</name>
    </ligand>
</feature>
<dbReference type="InterPro" id="IPR011529">
    <property type="entry name" value="Glu_5kinase"/>
</dbReference>
<gene>
    <name evidence="8 10" type="primary">proB</name>
    <name evidence="10" type="ORF">GND95_00150</name>
</gene>
<comment type="pathway">
    <text evidence="8">Amino-acid biosynthesis; L-proline biosynthesis; L-glutamate 5-semialdehyde from L-glutamate: step 1/2.</text>
</comment>
<dbReference type="InterPro" id="IPR019797">
    <property type="entry name" value="Glutamate_5-kinase_CS"/>
</dbReference>
<keyword evidence="5 8" id="KW-0547">Nucleotide-binding</keyword>
<dbReference type="SUPFAM" id="SSF53633">
    <property type="entry name" value="Carbamate kinase-like"/>
    <property type="match status" value="1"/>
</dbReference>
<name>A0A7C8LIL2_9FIRM</name>
<evidence type="ECO:0000256" key="7">
    <source>
        <dbReference type="ARBA" id="ARBA00022840"/>
    </source>
</evidence>
<proteinExistence type="inferred from homology"/>
<dbReference type="PANTHER" id="PTHR43654">
    <property type="entry name" value="GLUTAMATE 5-KINASE"/>
    <property type="match status" value="1"/>
</dbReference>
<dbReference type="NCBIfam" id="TIGR01027">
    <property type="entry name" value="proB"/>
    <property type="match status" value="1"/>
</dbReference>
<feature type="domain" description="Aspartate/glutamate/uridylate kinase" evidence="9">
    <location>
        <begin position="11"/>
        <end position="244"/>
    </location>
</feature>
<feature type="binding site" evidence="8">
    <location>
        <begin position="220"/>
        <end position="226"/>
    </location>
    <ligand>
        <name>ATP</name>
        <dbReference type="ChEBI" id="CHEBI:30616"/>
    </ligand>
</feature>
<organism evidence="10 11">
    <name type="scientific">Defluviitalea raffinosedens</name>
    <dbReference type="NCBI Taxonomy" id="1450156"/>
    <lineage>
        <taxon>Bacteria</taxon>
        <taxon>Bacillati</taxon>
        <taxon>Bacillota</taxon>
        <taxon>Clostridia</taxon>
        <taxon>Lachnospirales</taxon>
        <taxon>Defluviitaleaceae</taxon>
        <taxon>Defluviitalea</taxon>
    </lineage>
</organism>